<name>A0A0D2CKV1_9EURO</name>
<dbReference type="Pfam" id="PF06985">
    <property type="entry name" value="HET"/>
    <property type="match status" value="1"/>
</dbReference>
<feature type="chain" id="PRO_5002239795" description="Heterokaryon incompatibility domain-containing protein" evidence="1">
    <location>
        <begin position="27"/>
        <end position="1184"/>
    </location>
</feature>
<dbReference type="InterPro" id="IPR052895">
    <property type="entry name" value="HetReg/Transcr_Mod"/>
</dbReference>
<keyword evidence="1" id="KW-0732">Signal</keyword>
<evidence type="ECO:0000313" key="4">
    <source>
        <dbReference type="Proteomes" id="UP000054466"/>
    </source>
</evidence>
<dbReference type="PANTHER" id="PTHR24148">
    <property type="entry name" value="ANKYRIN REPEAT DOMAIN-CONTAINING PROTEIN 39 HOMOLOG-RELATED"/>
    <property type="match status" value="1"/>
</dbReference>
<reference evidence="3 4" key="1">
    <citation type="submission" date="2015-01" db="EMBL/GenBank/DDBJ databases">
        <title>The Genome Sequence of Cladophialophora immunda CBS83496.</title>
        <authorList>
            <consortium name="The Broad Institute Genomics Platform"/>
            <person name="Cuomo C."/>
            <person name="de Hoog S."/>
            <person name="Gorbushina A."/>
            <person name="Stielow B."/>
            <person name="Teixiera M."/>
            <person name="Abouelleil A."/>
            <person name="Chapman S.B."/>
            <person name="Priest M."/>
            <person name="Young S.K."/>
            <person name="Wortman J."/>
            <person name="Nusbaum C."/>
            <person name="Birren B."/>
        </authorList>
    </citation>
    <scope>NUCLEOTIDE SEQUENCE [LARGE SCALE GENOMIC DNA]</scope>
    <source>
        <strain evidence="3 4">CBS 83496</strain>
    </source>
</reference>
<dbReference type="AlphaFoldDB" id="A0A0D2CKV1"/>
<organism evidence="3 4">
    <name type="scientific">Cladophialophora immunda</name>
    <dbReference type="NCBI Taxonomy" id="569365"/>
    <lineage>
        <taxon>Eukaryota</taxon>
        <taxon>Fungi</taxon>
        <taxon>Dikarya</taxon>
        <taxon>Ascomycota</taxon>
        <taxon>Pezizomycotina</taxon>
        <taxon>Eurotiomycetes</taxon>
        <taxon>Chaetothyriomycetidae</taxon>
        <taxon>Chaetothyriales</taxon>
        <taxon>Herpotrichiellaceae</taxon>
        <taxon>Cladophialophora</taxon>
    </lineage>
</organism>
<dbReference type="HOGENOM" id="CLU_272606_0_0_1"/>
<keyword evidence="4" id="KW-1185">Reference proteome</keyword>
<feature type="signal peptide" evidence="1">
    <location>
        <begin position="1"/>
        <end position="26"/>
    </location>
</feature>
<dbReference type="PANTHER" id="PTHR24148:SF73">
    <property type="entry name" value="HET DOMAIN PROTEIN (AFU_ORTHOLOGUE AFUA_8G01020)"/>
    <property type="match status" value="1"/>
</dbReference>
<evidence type="ECO:0000259" key="2">
    <source>
        <dbReference type="Pfam" id="PF06985"/>
    </source>
</evidence>
<dbReference type="STRING" id="569365.A0A0D2CKV1"/>
<evidence type="ECO:0000313" key="3">
    <source>
        <dbReference type="EMBL" id="KIW24179.1"/>
    </source>
</evidence>
<feature type="domain" description="Heterokaryon incompatibility" evidence="2">
    <location>
        <begin position="660"/>
        <end position="818"/>
    </location>
</feature>
<proteinExistence type="predicted"/>
<dbReference type="RefSeq" id="XP_016244395.1">
    <property type="nucleotide sequence ID" value="XM_016397204.1"/>
</dbReference>
<evidence type="ECO:0000256" key="1">
    <source>
        <dbReference type="SAM" id="SignalP"/>
    </source>
</evidence>
<dbReference type="OrthoDB" id="63533at2759"/>
<dbReference type="InterPro" id="IPR010730">
    <property type="entry name" value="HET"/>
</dbReference>
<dbReference type="EMBL" id="KN847045">
    <property type="protein sequence ID" value="KIW24179.1"/>
    <property type="molecule type" value="Genomic_DNA"/>
</dbReference>
<dbReference type="GeneID" id="27349103"/>
<dbReference type="VEuPathDB" id="FungiDB:PV07_09909"/>
<sequence>MCSFLSFSSLMLLIFLFLSSLQPAATHPHGFNDSHLGLAGRDGPAQTTKYPIPAKARISSVYANSATPCSGAHCTVATPLPGSLPCNAVNGSTFLDVVPDGTKYTLICDVDFPAQNIYPFVLAGSFDACLAQCEAYNMKNLTDIHCAGFVFAPDRINDADDCYLKSSLDNPSSATIHIVGATVIPSASGCSSPTASPAFLTPRSNLDGSTPSLRVGDFKMLGSSTNKPTTQYVSHVPASPQKLASSLLVPGINTDLITQYPIADDTGSWTSSQLQVDATLANMKVVPHMSRDGGKGGVINGTHLFIFCDTASFQIDQTSGTSQMVGFVSSSVATDDGMKALYGQSLDLVDNVGEWQDDVGRMRGFAPMTTGEESFNIDLSGNGYRYAVWPESSLIPLNASHALLYPALVYDVVDMKTQAAVFNNVGNSILVVSVDPTYGPSADRIVRQLYNQHQVAFGTLGGIRSWGSSGTSGNDGHIYLFGKGDNGVLVARTNPTGYTDLSSYDYWNGSSWSKDLPSSNSNAVMLDVLVQDLDVIYVPALRSFVMVYLNTLADDTFYYRYLDLDLNADDKDFDVENIVKAKWSDEQVLAKVDAPAQGYIYAGGVHAGYFGADDVANGGWKMLITWTEHTGKDAASPDSGYAHKSAGSLRHEFLNPTLKFSALSYEWGSLEPGLCEIYIDDMRYHVHHNLHRFLTTLLNINPADGYKNLWVDAICIDQQETTEKNHQVQQMKKIYQTAANVLVWLGPSANGSDELFDFLQDMCIPNSAEDALRSVSQLTWEEWKPYQNKVFQAKIAVWKACEALCKRTYWTRTWILQEILLAKQPLLFCGNKTVPWQAWAFVLDTLDKNPVRFIAQWAPDIWGSPAMSLSQQWFASIEQGQPENLFRLIQAFRQCRCSVLHDKVYGVLGLLPGESTILVDYRREIEDLFLDLLEAMAPDTLISDIGGVRELLDINLSSAQLALDCVYVGNCPIIQCSTASKIDATTRGAKMAGIISSGEYSRHSRWRDQLKCQPLNWRVKSPYKIPDQSDIDAVSEELDLYTKRKGYSKRFLKINLLTHARNGMVMKCKRPRCHAKLNTDALGAKLFKVLSALSYRDQVRDLEDNSAALLFRELARKETYFGTLVEVRETSKMLLFYDPVTVEEIETAGSVQGRLARTFNLLAHQHSSLSSDSVSPLAECRTNF</sequence>
<gene>
    <name evidence="3" type="ORF">PV07_09909</name>
</gene>
<accession>A0A0D2CKV1</accession>
<dbReference type="Proteomes" id="UP000054466">
    <property type="component" value="Unassembled WGS sequence"/>
</dbReference>
<protein>
    <recommendedName>
        <fullName evidence="2">Heterokaryon incompatibility domain-containing protein</fullName>
    </recommendedName>
</protein>